<protein>
    <submittedName>
        <fullName evidence="3">Uncharacterized protein</fullName>
    </submittedName>
</protein>
<gene>
    <name evidence="3" type="ORF">NW762_007912</name>
</gene>
<proteinExistence type="predicted"/>
<evidence type="ECO:0000256" key="2">
    <source>
        <dbReference type="SAM" id="Phobius"/>
    </source>
</evidence>
<dbReference type="EMBL" id="JAOQAZ010000015">
    <property type="protein sequence ID" value="KAJ4258825.1"/>
    <property type="molecule type" value="Genomic_DNA"/>
</dbReference>
<feature type="transmembrane region" description="Helical" evidence="2">
    <location>
        <begin position="432"/>
        <end position="454"/>
    </location>
</feature>
<keyword evidence="4" id="KW-1185">Reference proteome</keyword>
<feature type="transmembrane region" description="Helical" evidence="2">
    <location>
        <begin position="396"/>
        <end position="420"/>
    </location>
</feature>
<dbReference type="OrthoDB" id="3061561at2759"/>
<keyword evidence="2" id="KW-0812">Transmembrane</keyword>
<reference evidence="3" key="1">
    <citation type="submission" date="2022-09" db="EMBL/GenBank/DDBJ databases">
        <title>Fusarium specimens isolated from Avocado Roots.</title>
        <authorList>
            <person name="Stajich J."/>
            <person name="Roper C."/>
            <person name="Heimlech-Rivalta G."/>
        </authorList>
    </citation>
    <scope>NUCLEOTIDE SEQUENCE</scope>
    <source>
        <strain evidence="3">CF00136</strain>
    </source>
</reference>
<accession>A0A9W8S0H2</accession>
<dbReference type="AlphaFoldDB" id="A0A9W8S0H2"/>
<feature type="compositionally biased region" description="Polar residues" evidence="1">
    <location>
        <begin position="220"/>
        <end position="237"/>
    </location>
</feature>
<dbReference type="PANTHER" id="PTHR35043:SF7">
    <property type="entry name" value="TRANSCRIPTION FACTOR DOMAIN-CONTAINING PROTEIN"/>
    <property type="match status" value="1"/>
</dbReference>
<name>A0A9W8S0H2_9HYPO</name>
<evidence type="ECO:0000313" key="4">
    <source>
        <dbReference type="Proteomes" id="UP001152049"/>
    </source>
</evidence>
<keyword evidence="2" id="KW-1133">Transmembrane helix</keyword>
<keyword evidence="2" id="KW-0472">Membrane</keyword>
<evidence type="ECO:0000313" key="3">
    <source>
        <dbReference type="EMBL" id="KAJ4258825.1"/>
    </source>
</evidence>
<sequence length="480" mass="53742">MGGIVLDVSDLHDEYALLTLTPEGLLYLAKKRHFIDVSDLTIKNKSRADAFAKIVVIFQVIWMVLENCSRLDVGLTVTIIEGHTLIHVVTALAMYILWFKKPLNVCDPTVVNPVAFENHIALMLMRCTRLGGKASASKERQSHRQKDLPIRYQLMIAVLRLIGVRELAQDFEDKYFKLKRLTMRGSDTSESTYLMNYLARVKEVKTEETKRVLQRRGENPRSTSPDAVTALPETNYQGPEAPKITSDDATGLRIHNSQLYDQSRGDATPFRYIHLPEGQESIGPIRSGQHLTCGIGPVFFRDNAIAIDLSTKMVRRWEQAANVIKDEHVGISEPAYYFVDGQLSNLPLPGGQGIKSLSTGDMLILVLVFFVLCAGYGGVHCLAWNADFATQAERNLWRIACVDLVMAGVLYFILLAFFLAAEDNSAHAVAHVIIVTLGMGHFAIYIGARIFLVVEAFVSVRHLREEAYETVGWVSWIPHI</sequence>
<dbReference type="PANTHER" id="PTHR35043">
    <property type="entry name" value="TRANSCRIPTION FACTOR DOMAIN-CONTAINING PROTEIN"/>
    <property type="match status" value="1"/>
</dbReference>
<organism evidence="3 4">
    <name type="scientific">Fusarium torreyae</name>
    <dbReference type="NCBI Taxonomy" id="1237075"/>
    <lineage>
        <taxon>Eukaryota</taxon>
        <taxon>Fungi</taxon>
        <taxon>Dikarya</taxon>
        <taxon>Ascomycota</taxon>
        <taxon>Pezizomycotina</taxon>
        <taxon>Sordariomycetes</taxon>
        <taxon>Hypocreomycetidae</taxon>
        <taxon>Hypocreales</taxon>
        <taxon>Nectriaceae</taxon>
        <taxon>Fusarium</taxon>
    </lineage>
</organism>
<dbReference type="Proteomes" id="UP001152049">
    <property type="component" value="Unassembled WGS sequence"/>
</dbReference>
<comment type="caution">
    <text evidence="3">The sequence shown here is derived from an EMBL/GenBank/DDBJ whole genome shotgun (WGS) entry which is preliminary data.</text>
</comment>
<evidence type="ECO:0000256" key="1">
    <source>
        <dbReference type="SAM" id="MobiDB-lite"/>
    </source>
</evidence>
<feature type="compositionally biased region" description="Basic and acidic residues" evidence="1">
    <location>
        <begin position="209"/>
        <end position="219"/>
    </location>
</feature>
<feature type="region of interest" description="Disordered" evidence="1">
    <location>
        <begin position="209"/>
        <end position="247"/>
    </location>
</feature>
<feature type="transmembrane region" description="Helical" evidence="2">
    <location>
        <begin position="362"/>
        <end position="384"/>
    </location>
</feature>